<evidence type="ECO:0000313" key="4">
    <source>
        <dbReference type="EMBL" id="PEG38572.1"/>
    </source>
</evidence>
<dbReference type="Pfam" id="PF02738">
    <property type="entry name" value="MoCoBD_1"/>
    <property type="match status" value="1"/>
</dbReference>
<dbReference type="InterPro" id="IPR046867">
    <property type="entry name" value="AldOxase/xan_DH_MoCoBD2"/>
</dbReference>
<dbReference type="InterPro" id="IPR000674">
    <property type="entry name" value="Ald_Oxase/Xan_DH_a/b"/>
</dbReference>
<dbReference type="PANTHER" id="PTHR11908">
    <property type="entry name" value="XANTHINE DEHYDROGENASE"/>
    <property type="match status" value="1"/>
</dbReference>
<dbReference type="RefSeq" id="WP_097940452.1">
    <property type="nucleotide sequence ID" value="NZ_BLKS01000001.1"/>
</dbReference>
<dbReference type="Gene3D" id="3.90.1170.50">
    <property type="entry name" value="Aldehyde oxidase/xanthine dehydrogenase, a/b hammerhead"/>
    <property type="match status" value="1"/>
</dbReference>
<dbReference type="SMART" id="SM01008">
    <property type="entry name" value="Ald_Xan_dh_C"/>
    <property type="match status" value="1"/>
</dbReference>
<dbReference type="Gene3D" id="3.30.365.10">
    <property type="entry name" value="Aldehyde oxidase/xanthine dehydrogenase, molybdopterin binding domain"/>
    <property type="match status" value="4"/>
</dbReference>
<dbReference type="Proteomes" id="UP000220914">
    <property type="component" value="Unassembled WGS sequence"/>
</dbReference>
<feature type="region of interest" description="Disordered" evidence="1">
    <location>
        <begin position="1"/>
        <end position="31"/>
    </location>
</feature>
<dbReference type="InterPro" id="IPR036856">
    <property type="entry name" value="Ald_Oxase/Xan_DH_a/b_sf"/>
</dbReference>
<dbReference type="Pfam" id="PF01315">
    <property type="entry name" value="Ald_Xan_dh_C"/>
    <property type="match status" value="1"/>
</dbReference>
<reference evidence="3 6" key="2">
    <citation type="journal article" date="2019" name="Emerg. Microbes Infect.">
        <title>Comprehensive subspecies identification of 175 nontuberculous mycobacteria species based on 7547 genomic profiles.</title>
        <authorList>
            <person name="Matsumoto Y."/>
            <person name="Kinjo T."/>
            <person name="Motooka D."/>
            <person name="Nabeya D."/>
            <person name="Jung N."/>
            <person name="Uechi K."/>
            <person name="Horii T."/>
            <person name="Iida T."/>
            <person name="Fujita J."/>
            <person name="Nakamura S."/>
        </authorList>
    </citation>
    <scope>NUCLEOTIDE SEQUENCE [LARGE SCALE GENOMIC DNA]</scope>
    <source>
        <strain evidence="3 6">JCM 6377</strain>
    </source>
</reference>
<dbReference type="Proteomes" id="UP000465302">
    <property type="component" value="Unassembled WGS sequence"/>
</dbReference>
<evidence type="ECO:0000256" key="1">
    <source>
        <dbReference type="SAM" id="MobiDB-lite"/>
    </source>
</evidence>
<dbReference type="GO" id="GO:0016491">
    <property type="term" value="F:oxidoreductase activity"/>
    <property type="evidence" value="ECO:0007669"/>
    <property type="project" value="InterPro"/>
</dbReference>
<dbReference type="EMBL" id="BLKS01000001">
    <property type="protein sequence ID" value="GFG53567.1"/>
    <property type="molecule type" value="Genomic_DNA"/>
</dbReference>
<dbReference type="GO" id="GO:0005506">
    <property type="term" value="F:iron ion binding"/>
    <property type="evidence" value="ECO:0007669"/>
    <property type="project" value="InterPro"/>
</dbReference>
<accession>A0A2A7N3C4</accession>
<sequence>MTTVEPGTTPDTTEPPQAPAEFDPDADSGPLERERNFRVVGQSPAHHDFVNKVRGTLLYAADWNLPGMIHGKVVRSDVGPAKIVRIDTSAAERLEGVVAVLTAADVPHNAIVEHASGGLGELTVEQPVLARDRVRYVGEPVAVVAAVDPETAAEAADLVDVDYEPLPGVYSAEDALADDAPLVHDEGNVLVNWRLERGDLEEAFAKATVVVENTYRTQHVEHAYMETEAGVGWLENDVVTLRVSTQVIEHAVEIAAILGLRQSQVRVIASYMGGGFGGKEDMTVEPYLALLVWRTRRPVRMIWSRQESILASTKRHPFVMHYRTAADGDGRILAVDADIIGDAGAYPCLSARVLFAAAALSTGPYRVPVLRTRSRAVFTNNVPTSAFRGFGAMQVVFAYESQIDAVATALGLDREEVRDRNYIAKGDLTAAGEPLTTAVAIAETRRAALESLGAPSEPSGPNKVVGRGFAGSMQPYGRTIWFRDHASAWVTLQPDGTLLIRSGVTDLGAGQAASLCQIASEILGVALSDISVYIGDTALNPPAGGTFATRQLYMSGNAILRAARKLRDQLTPVAAKELGVPEDALVWADGMVRSENGETGMSLPELVRAASEARVDTSVLTTWRARSGGFDPQTGQGNTFPDYTFGTHAAEVEVDLETGDVQLLKYAACHDVGRAINPIRVQGQIIGGAAQGIGYALMEDCVTDEGHPLSSLFADYLVPSSMDLPDIQVAVVESGEGRGPLNARGIGEPPIGPPAATIASAVEAAIGVRPKQLPITAERVLALLDERDRRQSKKEQP</sequence>
<name>A0A2A7N3C4_MYCAG</name>
<dbReference type="InterPro" id="IPR037165">
    <property type="entry name" value="AldOxase/xan_DH_Mopterin-bd_sf"/>
</dbReference>
<reference evidence="3" key="3">
    <citation type="submission" date="2020-02" db="EMBL/GenBank/DDBJ databases">
        <authorList>
            <person name="Matsumoto Y."/>
            <person name="Motooka D."/>
            <person name="Nakamura S."/>
        </authorList>
    </citation>
    <scope>NUCLEOTIDE SEQUENCE</scope>
    <source>
        <strain evidence="3">JCM 6377</strain>
    </source>
</reference>
<dbReference type="Pfam" id="PF20256">
    <property type="entry name" value="MoCoBD_2"/>
    <property type="match status" value="1"/>
</dbReference>
<reference evidence="4 5" key="1">
    <citation type="submission" date="2017-10" db="EMBL/GenBank/DDBJ databases">
        <title>The new phylogeny of genus Mycobacterium.</title>
        <authorList>
            <person name="Tortoli E."/>
            <person name="Trovato A."/>
            <person name="Cirillo D.M."/>
        </authorList>
    </citation>
    <scope>NUCLEOTIDE SEQUENCE [LARGE SCALE GENOMIC DNA]</scope>
    <source>
        <strain evidence="4 5">CCUG37673</strain>
    </source>
</reference>
<dbReference type="InterPro" id="IPR008274">
    <property type="entry name" value="AldOxase/xan_DH_MoCoBD1"/>
</dbReference>
<dbReference type="SUPFAM" id="SSF56003">
    <property type="entry name" value="Molybdenum cofactor-binding domain"/>
    <property type="match status" value="1"/>
</dbReference>
<evidence type="ECO:0000313" key="5">
    <source>
        <dbReference type="Proteomes" id="UP000220914"/>
    </source>
</evidence>
<dbReference type="SUPFAM" id="SSF54665">
    <property type="entry name" value="CO dehydrogenase molybdoprotein N-domain-like"/>
    <property type="match status" value="1"/>
</dbReference>
<evidence type="ECO:0000313" key="3">
    <source>
        <dbReference type="EMBL" id="GFG53567.1"/>
    </source>
</evidence>
<feature type="compositionally biased region" description="Low complexity" evidence="1">
    <location>
        <begin position="1"/>
        <end position="15"/>
    </location>
</feature>
<comment type="caution">
    <text evidence="4">The sequence shown here is derived from an EMBL/GenBank/DDBJ whole genome shotgun (WGS) entry which is preliminary data.</text>
</comment>
<dbReference type="AlphaFoldDB" id="A0A2A7N3C4"/>
<dbReference type="InterPro" id="IPR016208">
    <property type="entry name" value="Ald_Oxase/xanthine_DH-like"/>
</dbReference>
<protein>
    <submittedName>
        <fullName evidence="3 4">Dehydrogenase</fullName>
    </submittedName>
</protein>
<keyword evidence="5" id="KW-1185">Reference proteome</keyword>
<dbReference type="PANTHER" id="PTHR11908:SF157">
    <property type="entry name" value="XANTHINE DEHYDROGENASE SUBUNIT D-RELATED"/>
    <property type="match status" value="1"/>
</dbReference>
<proteinExistence type="predicted"/>
<evidence type="ECO:0000313" key="6">
    <source>
        <dbReference type="Proteomes" id="UP000465302"/>
    </source>
</evidence>
<evidence type="ECO:0000259" key="2">
    <source>
        <dbReference type="SMART" id="SM01008"/>
    </source>
</evidence>
<gene>
    <name evidence="4" type="ORF">CQY20_12780</name>
    <name evidence="3" type="ORF">MAGR_50080</name>
</gene>
<feature type="domain" description="Aldehyde oxidase/xanthine dehydrogenase a/b hammerhead" evidence="2">
    <location>
        <begin position="54"/>
        <end position="167"/>
    </location>
</feature>
<dbReference type="OrthoDB" id="9758509at2"/>
<dbReference type="EMBL" id="PDCP01000019">
    <property type="protein sequence ID" value="PEG38572.1"/>
    <property type="molecule type" value="Genomic_DNA"/>
</dbReference>
<organism evidence="4 5">
    <name type="scientific">Mycolicibacterium agri</name>
    <name type="common">Mycobacterium agri</name>
    <dbReference type="NCBI Taxonomy" id="36811"/>
    <lineage>
        <taxon>Bacteria</taxon>
        <taxon>Bacillati</taxon>
        <taxon>Actinomycetota</taxon>
        <taxon>Actinomycetes</taxon>
        <taxon>Mycobacteriales</taxon>
        <taxon>Mycobacteriaceae</taxon>
        <taxon>Mycolicibacterium</taxon>
    </lineage>
</organism>